<feature type="active site" evidence="8">
    <location>
        <position position="343"/>
    </location>
</feature>
<accession>W4QZ54</accession>
<feature type="binding site" evidence="8">
    <location>
        <position position="339"/>
    </location>
    <ligand>
        <name>Mn(2+)</name>
        <dbReference type="ChEBI" id="CHEBI:29035"/>
        <label>1</label>
    </ligand>
</feature>
<feature type="binding site" evidence="8">
    <location>
        <position position="280"/>
    </location>
    <ligand>
        <name>Mn(2+)</name>
        <dbReference type="ChEBI" id="CHEBI:29035"/>
        <label>2</label>
    </ligand>
</feature>
<name>W4QZ54_HALA3</name>
<dbReference type="InterPro" id="IPR008283">
    <property type="entry name" value="Peptidase_M17_N"/>
</dbReference>
<dbReference type="STRING" id="1236973.JCM9157_4636"/>
<dbReference type="SUPFAM" id="SSF52949">
    <property type="entry name" value="Macro domain-like"/>
    <property type="match status" value="1"/>
</dbReference>
<comment type="subcellular location">
    <subcellularLocation>
        <location evidence="8">Cytoplasm</location>
    </subcellularLocation>
</comment>
<keyword evidence="4 8" id="KW-0031">Aminopeptidase</keyword>
<dbReference type="GO" id="GO:0030145">
    <property type="term" value="F:manganese ion binding"/>
    <property type="evidence" value="ECO:0007669"/>
    <property type="project" value="UniProtKB-UniRule"/>
</dbReference>
<dbReference type="Proteomes" id="UP000018896">
    <property type="component" value="Unassembled WGS sequence"/>
</dbReference>
<dbReference type="CDD" id="cd00433">
    <property type="entry name" value="Peptidase_M17"/>
    <property type="match status" value="1"/>
</dbReference>
<feature type="binding site" evidence="8">
    <location>
        <position position="262"/>
    </location>
    <ligand>
        <name>Mn(2+)</name>
        <dbReference type="ChEBI" id="CHEBI:29035"/>
        <label>1</label>
    </ligand>
</feature>
<dbReference type="InterPro" id="IPR011356">
    <property type="entry name" value="Leucine_aapep/pepB"/>
</dbReference>
<dbReference type="PRINTS" id="PR00481">
    <property type="entry name" value="LAMNOPPTDASE"/>
</dbReference>
<dbReference type="NCBIfam" id="NF002073">
    <property type="entry name" value="PRK00913.1-2"/>
    <property type="match status" value="1"/>
</dbReference>
<evidence type="ECO:0000313" key="12">
    <source>
        <dbReference type="Proteomes" id="UP000018896"/>
    </source>
</evidence>
<feature type="coiled-coil region" evidence="9">
    <location>
        <begin position="28"/>
        <end position="55"/>
    </location>
</feature>
<dbReference type="Pfam" id="PF00883">
    <property type="entry name" value="Peptidase_M17"/>
    <property type="match status" value="1"/>
</dbReference>
<dbReference type="InterPro" id="IPR000819">
    <property type="entry name" value="Peptidase_M17_C"/>
</dbReference>
<dbReference type="Pfam" id="PF02789">
    <property type="entry name" value="Peptidase_M17_N"/>
    <property type="match status" value="1"/>
</dbReference>
<dbReference type="PANTHER" id="PTHR11963">
    <property type="entry name" value="LEUCINE AMINOPEPTIDASE-RELATED"/>
    <property type="match status" value="1"/>
</dbReference>
<dbReference type="EMBL" id="BAUV01000068">
    <property type="protein sequence ID" value="GAE37361.1"/>
    <property type="molecule type" value="Genomic_DNA"/>
</dbReference>
<keyword evidence="5 8" id="KW-0645">Protease</keyword>
<evidence type="ECO:0000256" key="9">
    <source>
        <dbReference type="SAM" id="Coils"/>
    </source>
</evidence>
<dbReference type="PANTHER" id="PTHR11963:SF23">
    <property type="entry name" value="CYTOSOL AMINOPEPTIDASE"/>
    <property type="match status" value="1"/>
</dbReference>
<sequence length="490" mass="52940">MFTVLNTFTAETVHDAVVVGVFQNEPPSQEIKQVNELLHNQIQKLTKRKFRLEKLYTLGQIQTEVVYVVNLGEKQNLTADLLREKMALVGKQVRLDKVKELGVILKTFTSDAVLDEEAAVLTGEGLALGLYEKVDYKEKTNEVDVTVKEVTLYGENKELLEEAATVGYIYGMGANRARKLVNVPGNLMTPTDLAEEALELAQLHGFEVEILEKEEMEKLGMGALLAVAAGSDQPPKMIVLKYMGDQTSDELIGFVGKGLTFDSGGISIKPRENMHTMKMDMGGAAAVLGAMDIIGALKPKVNVLAVIPSSENMLNGSALKPGDVIRSLSGKTIEVRNTDAEGRLILADGVTYAKQLGATSLIDVATLTGAVLIALGDCTTGAVTNNEQLMEDVLYASAETGEWIWRLPNYEPYKKMLYTSDVADLNNAPGRLAGSITAGLFIGEFAEETPWVHLDVAGTAWQSKETDLGPLGGTGAMARTLALFAINKEA</sequence>
<dbReference type="eggNOG" id="COG0260">
    <property type="taxonomic scope" value="Bacteria"/>
</dbReference>
<keyword evidence="8" id="KW-0464">Manganese</keyword>
<protein>
    <recommendedName>
        <fullName evidence="8">Probable cytosol aminopeptidase</fullName>
        <ecNumber evidence="8">3.4.11.1</ecNumber>
    </recommendedName>
    <alternativeName>
        <fullName evidence="8">Leucine aminopeptidase</fullName>
        <shortName evidence="8">LAP</shortName>
        <ecNumber evidence="8">3.4.11.10</ecNumber>
    </alternativeName>
    <alternativeName>
        <fullName evidence="8">Leucyl aminopeptidase</fullName>
    </alternativeName>
</protein>
<keyword evidence="9" id="KW-0175">Coiled coil</keyword>
<dbReference type="InterPro" id="IPR023042">
    <property type="entry name" value="Peptidase_M17_leu_NH2_pept"/>
</dbReference>
<gene>
    <name evidence="8" type="primary">pepA</name>
    <name evidence="11" type="ORF">JCM9157_4636</name>
</gene>
<dbReference type="NCBIfam" id="NF002074">
    <property type="entry name" value="PRK00913.1-4"/>
    <property type="match status" value="1"/>
</dbReference>
<evidence type="ECO:0000313" key="11">
    <source>
        <dbReference type="EMBL" id="GAE37361.1"/>
    </source>
</evidence>
<comment type="catalytic activity">
    <reaction evidence="2 8">
        <text>Release of an N-terminal amino acid, preferentially leucine, but not glutamic or aspartic acids.</text>
        <dbReference type="EC" id="3.4.11.10"/>
    </reaction>
</comment>
<dbReference type="EC" id="3.4.11.1" evidence="8"/>
<evidence type="ECO:0000256" key="5">
    <source>
        <dbReference type="ARBA" id="ARBA00022670"/>
    </source>
</evidence>
<keyword evidence="8" id="KW-0963">Cytoplasm</keyword>
<feature type="binding site" evidence="8">
    <location>
        <position position="341"/>
    </location>
    <ligand>
        <name>Mn(2+)</name>
        <dbReference type="ChEBI" id="CHEBI:29035"/>
        <label>2</label>
    </ligand>
</feature>
<proteinExistence type="inferred from homology"/>
<comment type="function">
    <text evidence="7 8">Presumably involved in the processing and regular turnover of intracellular proteins. Catalyzes the removal of unsubstituted N-terminal amino acids from various peptides.</text>
</comment>
<keyword evidence="12" id="KW-1185">Reference proteome</keyword>
<feature type="binding site" evidence="8">
    <location>
        <position position="262"/>
    </location>
    <ligand>
        <name>Mn(2+)</name>
        <dbReference type="ChEBI" id="CHEBI:29035"/>
        <label>2</label>
    </ligand>
</feature>
<comment type="cofactor">
    <cofactor evidence="8">
        <name>Mn(2+)</name>
        <dbReference type="ChEBI" id="CHEBI:29035"/>
    </cofactor>
    <text evidence="8">Binds 2 manganese ions per subunit.</text>
</comment>
<dbReference type="GO" id="GO:0005737">
    <property type="term" value="C:cytoplasm"/>
    <property type="evidence" value="ECO:0007669"/>
    <property type="project" value="UniProtKB-SubCell"/>
</dbReference>
<reference evidence="11 12" key="1">
    <citation type="journal article" date="2014" name="Genome Announc.">
        <title>Draft Genome Sequences of Three Alkaliphilic Bacillus Strains, Bacillus wakoensis JCM 9140T, Bacillus akibai JCM 9157T, and Bacillus hemicellulosilyticus JCM 9152T.</title>
        <authorList>
            <person name="Yuki M."/>
            <person name="Oshima K."/>
            <person name="Suda W."/>
            <person name="Oshida Y."/>
            <person name="Kitamura K."/>
            <person name="Iida T."/>
            <person name="Hattori M."/>
            <person name="Ohkuma M."/>
        </authorList>
    </citation>
    <scope>NUCLEOTIDE SEQUENCE [LARGE SCALE GENOMIC DNA]</scope>
    <source>
        <strain evidence="11 12">JCM 9157</strain>
    </source>
</reference>
<dbReference type="SUPFAM" id="SSF53187">
    <property type="entry name" value="Zn-dependent exopeptidases"/>
    <property type="match status" value="1"/>
</dbReference>
<comment type="catalytic activity">
    <reaction evidence="1 8">
        <text>Release of an N-terminal amino acid, Xaa-|-Yaa-, in which Xaa is preferably Leu, but may be other amino acids including Pro although not Arg or Lys, and Yaa may be Pro. Amino acid amides and methyl esters are also readily hydrolyzed, but rates on arylamides are exceedingly low.</text>
        <dbReference type="EC" id="3.4.11.1"/>
    </reaction>
</comment>
<feature type="domain" description="Cytosol aminopeptidase" evidence="10">
    <location>
        <begin position="337"/>
        <end position="344"/>
    </location>
</feature>
<dbReference type="GO" id="GO:0006508">
    <property type="term" value="P:proteolysis"/>
    <property type="evidence" value="ECO:0007669"/>
    <property type="project" value="UniProtKB-KW"/>
</dbReference>
<dbReference type="PROSITE" id="PS00631">
    <property type="entry name" value="CYTOSOL_AP"/>
    <property type="match status" value="1"/>
</dbReference>
<evidence type="ECO:0000256" key="4">
    <source>
        <dbReference type="ARBA" id="ARBA00022438"/>
    </source>
</evidence>
<dbReference type="NCBIfam" id="NF002083">
    <property type="entry name" value="PRK00913.3-5"/>
    <property type="match status" value="1"/>
</dbReference>
<dbReference type="AlphaFoldDB" id="W4QZ54"/>
<dbReference type="HAMAP" id="MF_00181">
    <property type="entry name" value="Cytosol_peptidase_M17"/>
    <property type="match status" value="1"/>
</dbReference>
<feature type="binding site" evidence="8">
    <location>
        <position position="341"/>
    </location>
    <ligand>
        <name>Mn(2+)</name>
        <dbReference type="ChEBI" id="CHEBI:29035"/>
        <label>1</label>
    </ligand>
</feature>
<dbReference type="EC" id="3.4.11.10" evidence="8"/>
<feature type="binding site" evidence="8">
    <location>
        <position position="257"/>
    </location>
    <ligand>
        <name>Mn(2+)</name>
        <dbReference type="ChEBI" id="CHEBI:29035"/>
        <label>2</label>
    </ligand>
</feature>
<dbReference type="OrthoDB" id="9809354at2"/>
<dbReference type="Gene3D" id="3.40.220.10">
    <property type="entry name" value="Leucine Aminopeptidase, subunit E, domain 1"/>
    <property type="match status" value="1"/>
</dbReference>
<dbReference type="InterPro" id="IPR043472">
    <property type="entry name" value="Macro_dom-like"/>
</dbReference>
<dbReference type="Gene3D" id="3.40.630.10">
    <property type="entry name" value="Zn peptidases"/>
    <property type="match status" value="1"/>
</dbReference>
<evidence type="ECO:0000256" key="8">
    <source>
        <dbReference type="HAMAP-Rule" id="MF_00181"/>
    </source>
</evidence>
<keyword evidence="8" id="KW-0479">Metal-binding</keyword>
<evidence type="ECO:0000256" key="3">
    <source>
        <dbReference type="ARBA" id="ARBA00009528"/>
    </source>
</evidence>
<keyword evidence="6 8" id="KW-0378">Hydrolase</keyword>
<dbReference type="RefSeq" id="WP_035668047.1">
    <property type="nucleotide sequence ID" value="NZ_BAUV01000068.1"/>
</dbReference>
<evidence type="ECO:0000256" key="7">
    <source>
        <dbReference type="ARBA" id="ARBA00049972"/>
    </source>
</evidence>
<dbReference type="GO" id="GO:0070006">
    <property type="term" value="F:metalloaminopeptidase activity"/>
    <property type="evidence" value="ECO:0007669"/>
    <property type="project" value="InterPro"/>
</dbReference>
<evidence type="ECO:0000256" key="2">
    <source>
        <dbReference type="ARBA" id="ARBA00000967"/>
    </source>
</evidence>
<organism evidence="11 12">
    <name type="scientific">Halalkalibacter akibai (strain ATCC 43226 / DSM 21942 / CIP 109018 / JCM 9157 / 1139)</name>
    <name type="common">Bacillus akibai</name>
    <dbReference type="NCBI Taxonomy" id="1236973"/>
    <lineage>
        <taxon>Bacteria</taxon>
        <taxon>Bacillati</taxon>
        <taxon>Bacillota</taxon>
        <taxon>Bacilli</taxon>
        <taxon>Bacillales</taxon>
        <taxon>Bacillaceae</taxon>
        <taxon>Halalkalibacter</taxon>
    </lineage>
</organism>
<comment type="caution">
    <text evidence="11">The sequence shown here is derived from an EMBL/GenBank/DDBJ whole genome shotgun (WGS) entry which is preliminary data.</text>
</comment>
<feature type="active site" evidence="8">
    <location>
        <position position="269"/>
    </location>
</feature>
<evidence type="ECO:0000256" key="1">
    <source>
        <dbReference type="ARBA" id="ARBA00000135"/>
    </source>
</evidence>
<evidence type="ECO:0000259" key="10">
    <source>
        <dbReference type="PROSITE" id="PS00631"/>
    </source>
</evidence>
<evidence type="ECO:0000256" key="6">
    <source>
        <dbReference type="ARBA" id="ARBA00022801"/>
    </source>
</evidence>
<comment type="similarity">
    <text evidence="3 8">Belongs to the peptidase M17 family.</text>
</comment>